<dbReference type="InterPro" id="IPR011767">
    <property type="entry name" value="GLR_AS"/>
</dbReference>
<name>A0A2H0CVQ3_9BACT</name>
<feature type="domain" description="Glutaredoxin" evidence="1">
    <location>
        <begin position="4"/>
        <end position="59"/>
    </location>
</feature>
<dbReference type="PROSITE" id="PS51354">
    <property type="entry name" value="GLUTAREDOXIN_2"/>
    <property type="match status" value="1"/>
</dbReference>
<dbReference type="Pfam" id="PF00462">
    <property type="entry name" value="Glutaredoxin"/>
    <property type="match status" value="1"/>
</dbReference>
<reference evidence="2 3" key="1">
    <citation type="submission" date="2017-09" db="EMBL/GenBank/DDBJ databases">
        <title>Depth-based differentiation of microbial function through sediment-hosted aquifers and enrichment of novel symbionts in the deep terrestrial subsurface.</title>
        <authorList>
            <person name="Probst A.J."/>
            <person name="Ladd B."/>
            <person name="Jarett J.K."/>
            <person name="Geller-Mcgrath D.E."/>
            <person name="Sieber C.M."/>
            <person name="Emerson J.B."/>
            <person name="Anantharaman K."/>
            <person name="Thomas B.C."/>
            <person name="Malmstrom R."/>
            <person name="Stieglmeier M."/>
            <person name="Klingl A."/>
            <person name="Woyke T."/>
            <person name="Ryan C.M."/>
            <person name="Banfield J.F."/>
        </authorList>
    </citation>
    <scope>NUCLEOTIDE SEQUENCE [LARGE SCALE GENOMIC DNA]</scope>
    <source>
        <strain evidence="2">CG22_combo_CG10-13_8_21_14_all_47_15</strain>
    </source>
</reference>
<comment type="caution">
    <text evidence="2">The sequence shown here is derived from an EMBL/GenBank/DDBJ whole genome shotgun (WGS) entry which is preliminary data.</text>
</comment>
<evidence type="ECO:0000313" key="2">
    <source>
        <dbReference type="EMBL" id="PIP73974.1"/>
    </source>
</evidence>
<dbReference type="Gene3D" id="3.40.30.10">
    <property type="entry name" value="Glutaredoxin"/>
    <property type="match status" value="1"/>
</dbReference>
<dbReference type="CDD" id="cd01659">
    <property type="entry name" value="TRX_superfamily"/>
    <property type="match status" value="1"/>
</dbReference>
<dbReference type="InterPro" id="IPR036249">
    <property type="entry name" value="Thioredoxin-like_sf"/>
</dbReference>
<evidence type="ECO:0000313" key="3">
    <source>
        <dbReference type="Proteomes" id="UP000230638"/>
    </source>
</evidence>
<dbReference type="PROSITE" id="PS00195">
    <property type="entry name" value="GLUTAREDOXIN_1"/>
    <property type="match status" value="1"/>
</dbReference>
<dbReference type="EMBL" id="PCTL01000001">
    <property type="protein sequence ID" value="PIP73974.1"/>
    <property type="molecule type" value="Genomic_DNA"/>
</dbReference>
<accession>A0A2H0CVQ3</accession>
<proteinExistence type="predicted"/>
<organism evidence="2 3">
    <name type="scientific">Candidatus Lloydbacteria bacterium CG22_combo_CG10-13_8_21_14_all_47_15</name>
    <dbReference type="NCBI Taxonomy" id="1974635"/>
    <lineage>
        <taxon>Bacteria</taxon>
        <taxon>Candidatus Lloydiibacteriota</taxon>
    </lineage>
</organism>
<dbReference type="SUPFAM" id="SSF52833">
    <property type="entry name" value="Thioredoxin-like"/>
    <property type="match status" value="1"/>
</dbReference>
<dbReference type="Proteomes" id="UP000230638">
    <property type="component" value="Unassembled WGS sequence"/>
</dbReference>
<sequence>MNMTLYHLPGCPYCARAIAKIDELELRDQVEFIAVPRPHEERAELAEITGGPVGVPTLVCRACKSEHVISDDDDAIIAHLEEKFKK</sequence>
<evidence type="ECO:0000259" key="1">
    <source>
        <dbReference type="Pfam" id="PF00462"/>
    </source>
</evidence>
<protein>
    <submittedName>
        <fullName evidence="2">Glutaredoxin</fullName>
    </submittedName>
</protein>
<gene>
    <name evidence="2" type="ORF">COW88_00155</name>
</gene>
<dbReference type="InterPro" id="IPR002109">
    <property type="entry name" value="Glutaredoxin"/>
</dbReference>
<dbReference type="AlphaFoldDB" id="A0A2H0CVQ3"/>